<feature type="transmembrane region" description="Helical" evidence="1">
    <location>
        <begin position="185"/>
        <end position="208"/>
    </location>
</feature>
<dbReference type="EMBL" id="JAPDFW010000056">
    <property type="protein sequence ID" value="KAJ5077862.1"/>
    <property type="molecule type" value="Genomic_DNA"/>
</dbReference>
<evidence type="ECO:0000313" key="2">
    <source>
        <dbReference type="EMBL" id="KAJ5077862.1"/>
    </source>
</evidence>
<keyword evidence="1" id="KW-0472">Membrane</keyword>
<comment type="caution">
    <text evidence="2">The sequence shown here is derived from an EMBL/GenBank/DDBJ whole genome shotgun (WGS) entry which is preliminary data.</text>
</comment>
<dbReference type="AlphaFoldDB" id="A0A9Q0RF53"/>
<keyword evidence="1" id="KW-1133">Transmembrane helix</keyword>
<proteinExistence type="predicted"/>
<feature type="transmembrane region" description="Helical" evidence="1">
    <location>
        <begin position="128"/>
        <end position="149"/>
    </location>
</feature>
<feature type="transmembrane region" description="Helical" evidence="1">
    <location>
        <begin position="6"/>
        <end position="24"/>
    </location>
</feature>
<protein>
    <submittedName>
        <fullName evidence="2">Uncharacterized protein</fullName>
    </submittedName>
</protein>
<gene>
    <name evidence="2" type="ORF">M0811_05552</name>
</gene>
<sequence length="218" mass="25038">MCWSLESSLIMGLWSVIVSLYAIFRNASYRDRWQGPFILTSCLMQFVDTILWYDHSVNGLETCSNLNYYTSKYLLLWILSAELLVAVFAPGIVANFMKKYYYIPNILGAIRVSFTSEGCSSLSPQGHLLWFGVNIKTFYSSLFLIGVVWPCLFMKPFIAGLSYIAFISGVWLYSTLYTDAFGSNWCFLSAFTAILLLFDPFLFGRFFPEKKVEQKKNK</sequence>
<keyword evidence="1" id="KW-0812">Transmembrane</keyword>
<feature type="transmembrane region" description="Helical" evidence="1">
    <location>
        <begin position="156"/>
        <end position="173"/>
    </location>
</feature>
<keyword evidence="3" id="KW-1185">Reference proteome</keyword>
<dbReference type="Proteomes" id="UP001149090">
    <property type="component" value="Unassembled WGS sequence"/>
</dbReference>
<organism evidence="2 3">
    <name type="scientific">Anaeramoeba ignava</name>
    <name type="common">Anaerobic marine amoeba</name>
    <dbReference type="NCBI Taxonomy" id="1746090"/>
    <lineage>
        <taxon>Eukaryota</taxon>
        <taxon>Metamonada</taxon>
        <taxon>Anaeramoebidae</taxon>
        <taxon>Anaeramoeba</taxon>
    </lineage>
</organism>
<accession>A0A9Q0RF53</accession>
<evidence type="ECO:0000256" key="1">
    <source>
        <dbReference type="SAM" id="Phobius"/>
    </source>
</evidence>
<evidence type="ECO:0000313" key="3">
    <source>
        <dbReference type="Proteomes" id="UP001149090"/>
    </source>
</evidence>
<name>A0A9Q0RF53_ANAIG</name>
<feature type="transmembrane region" description="Helical" evidence="1">
    <location>
        <begin position="73"/>
        <end position="93"/>
    </location>
</feature>
<reference evidence="2" key="1">
    <citation type="submission" date="2022-10" db="EMBL/GenBank/DDBJ databases">
        <title>Novel sulphate-reducing endosymbionts in the free-living metamonad Anaeramoeba.</title>
        <authorList>
            <person name="Jerlstrom-Hultqvist J."/>
            <person name="Cepicka I."/>
            <person name="Gallot-Lavallee L."/>
            <person name="Salas-Leiva D."/>
            <person name="Curtis B.A."/>
            <person name="Zahonova K."/>
            <person name="Pipaliya S."/>
            <person name="Dacks J."/>
            <person name="Roger A.J."/>
        </authorList>
    </citation>
    <scope>NUCLEOTIDE SEQUENCE</scope>
    <source>
        <strain evidence="2">BMAN</strain>
    </source>
</reference>